<evidence type="ECO:0000313" key="3">
    <source>
        <dbReference type="Proteomes" id="UP000297527"/>
    </source>
</evidence>
<feature type="compositionally biased region" description="Basic and acidic residues" evidence="1">
    <location>
        <begin position="249"/>
        <end position="263"/>
    </location>
</feature>
<evidence type="ECO:0000256" key="1">
    <source>
        <dbReference type="SAM" id="MobiDB-lite"/>
    </source>
</evidence>
<feature type="compositionally biased region" description="Basic and acidic residues" evidence="1">
    <location>
        <begin position="274"/>
        <end position="327"/>
    </location>
</feature>
<feature type="compositionally biased region" description="Polar residues" evidence="1">
    <location>
        <begin position="50"/>
        <end position="65"/>
    </location>
</feature>
<comment type="caution">
    <text evidence="2">The sequence shown here is derived from an EMBL/GenBank/DDBJ whole genome shotgun (WGS) entry which is preliminary data.</text>
</comment>
<sequence length="327" mass="37303">MADRHHRHSNSSSDEKKSRRSAGSNEAQYKGSSRENTSSDDSKRPSRSSGNTTHSGFSTFSQTPNIDLYGSSTNPPTNPPSAKTYRATQGVPQNPILYGEYENRTSTSTYPTNPGAHRDDYRDAVASRVPDESPMKKLNDKYKEADDNAERTKEDYKSYRQKYAASDSEMKTEKKAKVPDYQRKYRGVPAGTKQFHENAIPKVESAIYWANKTEKLRTEMATSYVATERSKKSADGHKKRATQMSQSAEKLKGYLEAHKKALDQFEQAETSAEEATRARLERMAVGDEEHSDHERQHRPEQRPNRSEPRSSRKGKEREEDPTRRRRD</sequence>
<reference evidence="2 3" key="1">
    <citation type="submission" date="2017-12" db="EMBL/GenBank/DDBJ databases">
        <title>Comparative genomics of Botrytis spp.</title>
        <authorList>
            <person name="Valero-Jimenez C.A."/>
            <person name="Tapia P."/>
            <person name="Veloso J."/>
            <person name="Silva-Moreno E."/>
            <person name="Staats M."/>
            <person name="Valdes J.H."/>
            <person name="Van Kan J.A.L."/>
        </authorList>
    </citation>
    <scope>NUCLEOTIDE SEQUENCE [LARGE SCALE GENOMIC DNA]</scope>
    <source>
        <strain evidence="2 3">MUCL11595</strain>
    </source>
</reference>
<evidence type="ECO:0000313" key="2">
    <source>
        <dbReference type="EMBL" id="TGO47289.1"/>
    </source>
</evidence>
<feature type="compositionally biased region" description="Polar residues" evidence="1">
    <location>
        <begin position="21"/>
        <end position="36"/>
    </location>
</feature>
<dbReference type="AlphaFoldDB" id="A0A4Z1HE94"/>
<feature type="region of interest" description="Disordered" evidence="1">
    <location>
        <begin position="223"/>
        <end position="327"/>
    </location>
</feature>
<organism evidence="2 3">
    <name type="scientific">Botryotinia convoluta</name>
    <dbReference type="NCBI Taxonomy" id="54673"/>
    <lineage>
        <taxon>Eukaryota</taxon>
        <taxon>Fungi</taxon>
        <taxon>Dikarya</taxon>
        <taxon>Ascomycota</taxon>
        <taxon>Pezizomycotina</taxon>
        <taxon>Leotiomycetes</taxon>
        <taxon>Helotiales</taxon>
        <taxon>Sclerotiniaceae</taxon>
        <taxon>Botryotinia</taxon>
    </lineage>
</organism>
<gene>
    <name evidence="2" type="ORF">BCON_0285g00140</name>
</gene>
<name>A0A4Z1HE94_9HELO</name>
<feature type="compositionally biased region" description="Basic and acidic residues" evidence="1">
    <location>
        <begin position="116"/>
        <end position="158"/>
    </location>
</feature>
<feature type="region of interest" description="Disordered" evidence="1">
    <location>
        <begin position="1"/>
        <end position="178"/>
    </location>
</feature>
<dbReference type="OrthoDB" id="3562425at2759"/>
<feature type="compositionally biased region" description="Basic and acidic residues" evidence="1">
    <location>
        <begin position="168"/>
        <end position="178"/>
    </location>
</feature>
<proteinExistence type="predicted"/>
<dbReference type="Proteomes" id="UP000297527">
    <property type="component" value="Unassembled WGS sequence"/>
</dbReference>
<keyword evidence="3" id="KW-1185">Reference proteome</keyword>
<protein>
    <submittedName>
        <fullName evidence="2">Uncharacterized protein</fullName>
    </submittedName>
</protein>
<accession>A0A4Z1HE94</accession>
<dbReference type="EMBL" id="PQXN01000284">
    <property type="protein sequence ID" value="TGO47289.1"/>
    <property type="molecule type" value="Genomic_DNA"/>
</dbReference>